<dbReference type="PANTHER" id="PTHR43208">
    <property type="entry name" value="ABC TRANSPORTER SUBSTRATE-BINDING PROTEIN"/>
    <property type="match status" value="1"/>
</dbReference>
<evidence type="ECO:0000256" key="1">
    <source>
        <dbReference type="ARBA" id="ARBA00022729"/>
    </source>
</evidence>
<keyword evidence="6" id="KW-1185">Reference proteome</keyword>
<dbReference type="PANTHER" id="PTHR43208:SF1">
    <property type="entry name" value="ABC TRANSPORTER SUBSTRATE-BINDING PROTEIN"/>
    <property type="match status" value="1"/>
</dbReference>
<feature type="chain" id="PRO_5039560258" description="ABC transporter substrate-binding protein PnrA-like domain-containing protein" evidence="3">
    <location>
        <begin position="20"/>
        <end position="429"/>
    </location>
</feature>
<feature type="domain" description="ABC transporter substrate-binding protein PnrA-like" evidence="4">
    <location>
        <begin position="61"/>
        <end position="203"/>
    </location>
</feature>
<evidence type="ECO:0000256" key="2">
    <source>
        <dbReference type="SAM" id="MobiDB-lite"/>
    </source>
</evidence>
<feature type="region of interest" description="Disordered" evidence="2">
    <location>
        <begin position="20"/>
        <end position="55"/>
    </location>
</feature>
<evidence type="ECO:0000256" key="3">
    <source>
        <dbReference type="SAM" id="SignalP"/>
    </source>
</evidence>
<feature type="signal peptide" evidence="3">
    <location>
        <begin position="1"/>
        <end position="19"/>
    </location>
</feature>
<dbReference type="OrthoDB" id="9769871at2"/>
<evidence type="ECO:0000313" key="6">
    <source>
        <dbReference type="Proteomes" id="UP000264006"/>
    </source>
</evidence>
<name>A0A346Y0G2_9ACTN</name>
<dbReference type="Gene3D" id="3.40.50.2300">
    <property type="match status" value="2"/>
</dbReference>
<dbReference type="PROSITE" id="PS51257">
    <property type="entry name" value="PROKAR_LIPOPROTEIN"/>
    <property type="match status" value="1"/>
</dbReference>
<evidence type="ECO:0000313" key="5">
    <source>
        <dbReference type="EMBL" id="AXV07959.1"/>
    </source>
</evidence>
<dbReference type="RefSeq" id="WP_114592374.1">
    <property type="nucleotide sequence ID" value="NZ_CP031165.1"/>
</dbReference>
<dbReference type="AlphaFoldDB" id="A0A346Y0G2"/>
<dbReference type="InterPro" id="IPR003760">
    <property type="entry name" value="PnrA-like"/>
</dbReference>
<sequence>MRRLLAALAATTLLLTACSGTDDSTDDAAVEAPADDSADDSTDDGSDDGEGAAEDGEPFVFGMILVGPRDDRGYSQAHFEGGEYIEANLPGAEMIVVDSVNPADKPEISVESVVTDMIDQGAQLIFATSDDMRDGILAAAAEHPDVPMIWSSGDSAWEDGEGYQPDLTNLGNVFGRMELTKALAGCAAAMTTETGHLAYLGPIVNSETIRLVNSTYLGARHCWTETRGEAAEDLTFEVTYIGFWFNIPGVTLDPTQVVNDFYAGGADVVLSGIDTTEAIVRTGQLAEAGDAVHAVPYDFLGACDEAPDVCLGVPYFNWGPAYLETAQSVVDGSFAGDFRWLGPDADDINDLDASTVGFLKGPGLGDDAAAAVDELTAGLLDGSVGLFAGPLVLQDGTTYVADGEVATDQQVWYFPGLLEGIDGTAETQE</sequence>
<reference evidence="5 6" key="1">
    <citation type="submission" date="2018-09" db="EMBL/GenBank/DDBJ databases">
        <title>Complete genome sequence of Euzebya sp. DY32-46 isolated from seawater of Pacific Ocean.</title>
        <authorList>
            <person name="Xu L."/>
            <person name="Wu Y.-H."/>
            <person name="Xu X.-W."/>
        </authorList>
    </citation>
    <scope>NUCLEOTIDE SEQUENCE [LARGE SCALE GENOMIC DNA]</scope>
    <source>
        <strain evidence="5 6">DY32-46</strain>
    </source>
</reference>
<feature type="compositionally biased region" description="Acidic residues" evidence="2">
    <location>
        <begin position="23"/>
        <end position="55"/>
    </location>
</feature>
<dbReference type="EMBL" id="CP031165">
    <property type="protein sequence ID" value="AXV07959.1"/>
    <property type="molecule type" value="Genomic_DNA"/>
</dbReference>
<protein>
    <recommendedName>
        <fullName evidence="4">ABC transporter substrate-binding protein PnrA-like domain-containing protein</fullName>
    </recommendedName>
</protein>
<accession>A0A346Y0G2</accession>
<dbReference type="InterPro" id="IPR052910">
    <property type="entry name" value="ABC-Purine-Binding"/>
</dbReference>
<proteinExistence type="predicted"/>
<keyword evidence="1 3" id="KW-0732">Signal</keyword>
<dbReference type="Pfam" id="PF02608">
    <property type="entry name" value="Bmp"/>
    <property type="match status" value="1"/>
</dbReference>
<gene>
    <name evidence="5" type="ORF">DVS28_a3284</name>
</gene>
<dbReference type="GO" id="GO:0005886">
    <property type="term" value="C:plasma membrane"/>
    <property type="evidence" value="ECO:0007669"/>
    <property type="project" value="InterPro"/>
</dbReference>
<organism evidence="5 6">
    <name type="scientific">Euzebya pacifica</name>
    <dbReference type="NCBI Taxonomy" id="1608957"/>
    <lineage>
        <taxon>Bacteria</taxon>
        <taxon>Bacillati</taxon>
        <taxon>Actinomycetota</taxon>
        <taxon>Nitriliruptoria</taxon>
        <taxon>Euzebyales</taxon>
    </lineage>
</organism>
<dbReference type="Proteomes" id="UP000264006">
    <property type="component" value="Chromosome"/>
</dbReference>
<evidence type="ECO:0000259" key="4">
    <source>
        <dbReference type="Pfam" id="PF02608"/>
    </source>
</evidence>
<dbReference type="KEGG" id="euz:DVS28_a3284"/>